<protein>
    <submittedName>
        <fullName evidence="1">Uncharacterized protein</fullName>
    </submittedName>
</protein>
<reference evidence="1" key="1">
    <citation type="journal article" date="2021" name="New Phytol.">
        <title>Evolutionary innovations through gain and loss of genes in the ectomycorrhizal Boletales.</title>
        <authorList>
            <person name="Wu G."/>
            <person name="Miyauchi S."/>
            <person name="Morin E."/>
            <person name="Kuo A."/>
            <person name="Drula E."/>
            <person name="Varga T."/>
            <person name="Kohler A."/>
            <person name="Feng B."/>
            <person name="Cao Y."/>
            <person name="Lipzen A."/>
            <person name="Daum C."/>
            <person name="Hundley H."/>
            <person name="Pangilinan J."/>
            <person name="Johnson J."/>
            <person name="Barry K."/>
            <person name="LaButti K."/>
            <person name="Ng V."/>
            <person name="Ahrendt S."/>
            <person name="Min B."/>
            <person name="Choi I.G."/>
            <person name="Park H."/>
            <person name="Plett J.M."/>
            <person name="Magnuson J."/>
            <person name="Spatafora J.W."/>
            <person name="Nagy L.G."/>
            <person name="Henrissat B."/>
            <person name="Grigoriev I.V."/>
            <person name="Yang Z.L."/>
            <person name="Xu J."/>
            <person name="Martin F.M."/>
        </authorList>
    </citation>
    <scope>NUCLEOTIDE SEQUENCE</scope>
    <source>
        <strain evidence="1">KUC20120723A-06</strain>
    </source>
</reference>
<gene>
    <name evidence="1" type="ORF">BV22DRAFT_1123860</name>
</gene>
<feature type="non-terminal residue" evidence="1">
    <location>
        <position position="348"/>
    </location>
</feature>
<proteinExistence type="predicted"/>
<name>A0ACB8AXD8_9AGAM</name>
<organism evidence="1 2">
    <name type="scientific">Leucogyrophana mollusca</name>
    <dbReference type="NCBI Taxonomy" id="85980"/>
    <lineage>
        <taxon>Eukaryota</taxon>
        <taxon>Fungi</taxon>
        <taxon>Dikarya</taxon>
        <taxon>Basidiomycota</taxon>
        <taxon>Agaricomycotina</taxon>
        <taxon>Agaricomycetes</taxon>
        <taxon>Agaricomycetidae</taxon>
        <taxon>Boletales</taxon>
        <taxon>Boletales incertae sedis</taxon>
        <taxon>Leucogyrophana</taxon>
    </lineage>
</organism>
<dbReference type="EMBL" id="MU266866">
    <property type="protein sequence ID" value="KAH7918056.1"/>
    <property type="molecule type" value="Genomic_DNA"/>
</dbReference>
<sequence>MTEEVSIIICEADKIDQDSMNISPGVTKVPENLASQGSGTLSNPVPPAAYVLHPCLSSVPDFGSKLGGSQRDTEDIEAFGKRGPVPLGDQVSSGKDPTPLGGQKGKKKKQPASTVETPELISADPEIDADNSEMNTGPTDPTAQNSESTQEGAPEQSLKAAGKQPEVDVGDWWRSRDRGDALASSHGVNPYWQNANAIERMRAAVHEVTHLEESEPSGSGNERAGTPARYESARTDKLYGAEAPQVVKQEAEDPREAARRLARQRRPSLDAHRISAMSAIIPLHADKSNFVRAYRYKDDPKSPWVAATTSRPLPIKFGDRLIVKAILSDTRSWFFGTVTGVARLEKYW</sequence>
<evidence type="ECO:0000313" key="1">
    <source>
        <dbReference type="EMBL" id="KAH7918056.1"/>
    </source>
</evidence>
<dbReference type="Proteomes" id="UP000790709">
    <property type="component" value="Unassembled WGS sequence"/>
</dbReference>
<keyword evidence="2" id="KW-1185">Reference proteome</keyword>
<comment type="caution">
    <text evidence="1">The sequence shown here is derived from an EMBL/GenBank/DDBJ whole genome shotgun (WGS) entry which is preliminary data.</text>
</comment>
<accession>A0ACB8AXD8</accession>
<evidence type="ECO:0000313" key="2">
    <source>
        <dbReference type="Proteomes" id="UP000790709"/>
    </source>
</evidence>